<dbReference type="InterPro" id="IPR048972">
    <property type="entry name" value="PMI1_PMIR1-2_C"/>
</dbReference>
<feature type="domain" description="C2 NT-type" evidence="2">
    <location>
        <begin position="125"/>
        <end position="282"/>
    </location>
</feature>
<dbReference type="STRING" id="77586.A0A0D9XLZ0"/>
<dbReference type="Pfam" id="PF10358">
    <property type="entry name" value="NT-C2"/>
    <property type="match status" value="1"/>
</dbReference>
<dbReference type="HOGENOM" id="CLU_003931_1_0_1"/>
<feature type="compositionally biased region" description="Low complexity" evidence="1">
    <location>
        <begin position="420"/>
        <end position="433"/>
    </location>
</feature>
<feature type="region of interest" description="Disordered" evidence="1">
    <location>
        <begin position="420"/>
        <end position="441"/>
    </location>
</feature>
<name>A0A0D9XLZ0_9ORYZ</name>
<evidence type="ECO:0000259" key="2">
    <source>
        <dbReference type="PROSITE" id="PS51840"/>
    </source>
</evidence>
<dbReference type="PANTHER" id="PTHR33414">
    <property type="entry name" value="PROTEIN PLASTID MOVEMENT IMPAIRED 1-RELATED 1"/>
    <property type="match status" value="1"/>
</dbReference>
<dbReference type="Pfam" id="PF21745">
    <property type="entry name" value="PMI1_PMIR1-2_C"/>
    <property type="match status" value="1"/>
</dbReference>
<sequence>MAASAGEAAPARSGADILSDYLDRPDAIHRRAASLAIVRSAGGGGGGGDGRSIVDGGRDDRRARSSRRLSLSSWRRPLISRTPAAGDGETAADSRRYWFKSAAAAGDSGGKTKAAIWEWKPVRALARIGKRRAGCLFSVEVAAVRGMPAASMDGLRLAVTVRKSESLSSSAGGGVQTMPATVRGGGAEFEETLFIRCNLYFTGGADSGKPLKLEPRRFVVSVVPVEAPGIRLGAHTVDVSNLVLDSVHKSSEGRRVRWFEKSFPLSGKATGGELIVKFGFQLMDDVGLCLYTQPGTESDDVYSSPARARIHNKNSFSVSSTMAPKISASDSAISPSMRAYKKLIERLSVDEHGEAVRSSSLIPRKLADDEVSGDVPPEYEVVDKGVETVKEVVHYQAHRDVLKELDSIAEQIEAIEALMTTSGSGKKSPSPKTADQRLDADEEMVTVQFLRKLEVDDDGKGRKLKQPMSPPESEKKAPPPPVVLDLGIGIGTAVQTRDGGFLVSMNPFDLPLTSSDPPPKLAMQVSRPFVLPASAMAATGFDVLQKMAAAGGGGAEEIRNMVAKLGAMDNLTGKTPEQVGFEGIAAAVIGGRRTTEGASSSAARSVRLVRKLAAAVCHGRSERVATGIWTADDDPETIEEVIAFAIQKLEAMAVDALLIQAEMADDDAPFEVAAGDDAADARKVFDELISPDEWSESEHGSEGRVTVVAAIQLRDPSRRYEAVGAPMIAVVQSARMIGINGGGGRFKVRSLHVGGVQMRCSPAGGGGGGGGGGRRASWSAERQKLTAMQWSRLAHLIFAPGIAIARSLLHSYGD</sequence>
<dbReference type="InterPro" id="IPR019448">
    <property type="entry name" value="NT-C2"/>
</dbReference>
<accession>A0A0D9XLZ0</accession>
<organism evidence="3 4">
    <name type="scientific">Leersia perrieri</name>
    <dbReference type="NCBI Taxonomy" id="77586"/>
    <lineage>
        <taxon>Eukaryota</taxon>
        <taxon>Viridiplantae</taxon>
        <taxon>Streptophyta</taxon>
        <taxon>Embryophyta</taxon>
        <taxon>Tracheophyta</taxon>
        <taxon>Spermatophyta</taxon>
        <taxon>Magnoliopsida</taxon>
        <taxon>Liliopsida</taxon>
        <taxon>Poales</taxon>
        <taxon>Poaceae</taxon>
        <taxon>BOP clade</taxon>
        <taxon>Oryzoideae</taxon>
        <taxon>Oryzeae</taxon>
        <taxon>Oryzinae</taxon>
        <taxon>Leersia</taxon>
    </lineage>
</organism>
<reference evidence="3 4" key="1">
    <citation type="submission" date="2012-08" db="EMBL/GenBank/DDBJ databases">
        <title>Oryza genome evolution.</title>
        <authorList>
            <person name="Wing R.A."/>
        </authorList>
    </citation>
    <scope>NUCLEOTIDE SEQUENCE</scope>
</reference>
<evidence type="ECO:0000313" key="4">
    <source>
        <dbReference type="Proteomes" id="UP000032180"/>
    </source>
</evidence>
<dbReference type="PROSITE" id="PS51840">
    <property type="entry name" value="C2_NT"/>
    <property type="match status" value="1"/>
</dbReference>
<feature type="region of interest" description="Disordered" evidence="1">
    <location>
        <begin position="39"/>
        <end position="68"/>
    </location>
</feature>
<dbReference type="PANTHER" id="PTHR33414:SF3">
    <property type="entry name" value="EXPRESSED PROTEIN"/>
    <property type="match status" value="1"/>
</dbReference>
<keyword evidence="4" id="KW-1185">Reference proteome</keyword>
<reference evidence="3" key="3">
    <citation type="submission" date="2015-04" db="UniProtKB">
        <authorList>
            <consortium name="EnsemblPlants"/>
        </authorList>
    </citation>
    <scope>IDENTIFICATION</scope>
</reference>
<dbReference type="Proteomes" id="UP000032180">
    <property type="component" value="Chromosome 10"/>
</dbReference>
<feature type="region of interest" description="Disordered" evidence="1">
    <location>
        <begin position="456"/>
        <end position="480"/>
    </location>
</feature>
<dbReference type="AlphaFoldDB" id="A0A0D9XLZ0"/>
<protein>
    <recommendedName>
        <fullName evidence="2">C2 NT-type domain-containing protein</fullName>
    </recommendedName>
</protein>
<reference evidence="4" key="2">
    <citation type="submission" date="2013-12" db="EMBL/GenBank/DDBJ databases">
        <authorList>
            <person name="Yu Y."/>
            <person name="Lee S."/>
            <person name="de Baynast K."/>
            <person name="Wissotski M."/>
            <person name="Liu L."/>
            <person name="Talag J."/>
            <person name="Goicoechea J."/>
            <person name="Angelova A."/>
            <person name="Jetty R."/>
            <person name="Kudrna D."/>
            <person name="Golser W."/>
            <person name="Rivera L."/>
            <person name="Zhang J."/>
            <person name="Wing R."/>
        </authorList>
    </citation>
    <scope>NUCLEOTIDE SEQUENCE</scope>
</reference>
<proteinExistence type="predicted"/>
<dbReference type="EnsemblPlants" id="LPERR10G13120.1">
    <property type="protein sequence ID" value="LPERR10G13120.1"/>
    <property type="gene ID" value="LPERR10G13120"/>
</dbReference>
<evidence type="ECO:0000313" key="3">
    <source>
        <dbReference type="EnsemblPlants" id="LPERR10G13120.1"/>
    </source>
</evidence>
<dbReference type="Gramene" id="LPERR10G13120.1">
    <property type="protein sequence ID" value="LPERR10G13120.1"/>
    <property type="gene ID" value="LPERR10G13120"/>
</dbReference>
<dbReference type="InterPro" id="IPR039614">
    <property type="entry name" value="PMI1-like"/>
</dbReference>
<evidence type="ECO:0000256" key="1">
    <source>
        <dbReference type="SAM" id="MobiDB-lite"/>
    </source>
</evidence>
<dbReference type="eggNOG" id="ENOG502QSA1">
    <property type="taxonomic scope" value="Eukaryota"/>
</dbReference>
<feature type="compositionally biased region" description="Gly residues" evidence="1">
    <location>
        <begin position="41"/>
        <end position="50"/>
    </location>
</feature>